<organism evidence="3 4">
    <name type="scientific">Candidatus Coatesbacteria bacterium RBG_13_66_14</name>
    <dbReference type="NCBI Taxonomy" id="1817816"/>
    <lineage>
        <taxon>Bacteria</taxon>
        <taxon>Candidatus Coatesiibacteriota</taxon>
    </lineage>
</organism>
<feature type="domain" description="Glycosyl transferase family 1" evidence="1">
    <location>
        <begin position="361"/>
        <end position="533"/>
    </location>
</feature>
<comment type="caution">
    <text evidence="3">The sequence shown here is derived from an EMBL/GenBank/DDBJ whole genome shotgun (WGS) entry which is preliminary data.</text>
</comment>
<dbReference type="InterPro" id="IPR050194">
    <property type="entry name" value="Glycosyltransferase_grp1"/>
</dbReference>
<evidence type="ECO:0000259" key="1">
    <source>
        <dbReference type="Pfam" id="PF00534"/>
    </source>
</evidence>
<dbReference type="InterPro" id="IPR028098">
    <property type="entry name" value="Glyco_trans_4-like_N"/>
</dbReference>
<dbReference type="InterPro" id="IPR001296">
    <property type="entry name" value="Glyco_trans_1"/>
</dbReference>
<protein>
    <recommendedName>
        <fullName evidence="5">Glycosyl transferase family 1 domain-containing protein</fullName>
    </recommendedName>
</protein>
<reference evidence="3 4" key="1">
    <citation type="journal article" date="2016" name="Nat. Commun.">
        <title>Thousands of microbial genomes shed light on interconnected biogeochemical processes in an aquifer system.</title>
        <authorList>
            <person name="Anantharaman K."/>
            <person name="Brown C.T."/>
            <person name="Hug L.A."/>
            <person name="Sharon I."/>
            <person name="Castelle C.J."/>
            <person name="Probst A.J."/>
            <person name="Thomas B.C."/>
            <person name="Singh A."/>
            <person name="Wilkins M.J."/>
            <person name="Karaoz U."/>
            <person name="Brodie E.L."/>
            <person name="Williams K.H."/>
            <person name="Hubbard S.S."/>
            <person name="Banfield J.F."/>
        </authorList>
    </citation>
    <scope>NUCLEOTIDE SEQUENCE [LARGE SCALE GENOMIC DNA]</scope>
</reference>
<dbReference type="SUPFAM" id="SSF53756">
    <property type="entry name" value="UDP-Glycosyltransferase/glycogen phosphorylase"/>
    <property type="match status" value="1"/>
</dbReference>
<evidence type="ECO:0008006" key="5">
    <source>
        <dbReference type="Google" id="ProtNLM"/>
    </source>
</evidence>
<dbReference type="AlphaFoldDB" id="A0A1F5EX84"/>
<dbReference type="CDD" id="cd03801">
    <property type="entry name" value="GT4_PimA-like"/>
    <property type="match status" value="1"/>
</dbReference>
<dbReference type="Proteomes" id="UP000177187">
    <property type="component" value="Unassembled WGS sequence"/>
</dbReference>
<dbReference type="GO" id="GO:0016758">
    <property type="term" value="F:hexosyltransferase activity"/>
    <property type="evidence" value="ECO:0007669"/>
    <property type="project" value="TreeGrafter"/>
</dbReference>
<sequence length="566" mass="62193">MRDLVIDVNYPEGAQWPPAGELIRLDDLPRSGGFGLFQAVRAAAKFPHYRRVYLACKDQRHVKNWLLLAALYLGEAVWFVPLVTPVQRITKGGLLWTLPFFRKIPSRVAAREFTRKLRATVPHGAPPIVGGVLLLAHSYPPSAGGIQTSMVHAAEGFAKRGLPVRVLDGYRAGWRNYDADSPVPVRRVYTGRRFRLGEYRRLALRAAESASLLPGRPPSEEIIGTVGKYLAACTAGKTAEFLANFEAACRLIAEGTPDTVHAGYCHPDSMVAMLLAAIGGWPFLIYAHGTETLRFTKDKRLAPFFDKSYRAAAAVLANAHYCAEIVEKGHGVPPERIHIIHPGVDFAHFAAPPVEGLLDALRRRHRIPPGARVLFIVGRVIPLKGFDTVLKALPRVLKEFPETVLLLGGDGFYLPRIRQMVVELGLTDAVRLLGKIPDEELAACYHLADLYVMPSRDDPPGSFEGFGIVFMEAGAAGTPQIGGRSGGIPDAVRDGETGLLCDPWDPDDLAEKILRLWRDPDLLKSLGEGARQWATEQDWELVIGRKMALDERMRESAGAGEWTPPG</sequence>
<dbReference type="STRING" id="1817816.A2Y64_05670"/>
<dbReference type="EMBL" id="MFAF01000142">
    <property type="protein sequence ID" value="OGD71734.1"/>
    <property type="molecule type" value="Genomic_DNA"/>
</dbReference>
<evidence type="ECO:0000313" key="3">
    <source>
        <dbReference type="EMBL" id="OGD71734.1"/>
    </source>
</evidence>
<dbReference type="Gene3D" id="3.40.50.2000">
    <property type="entry name" value="Glycogen Phosphorylase B"/>
    <property type="match status" value="2"/>
</dbReference>
<accession>A0A1F5EX84</accession>
<dbReference type="PANTHER" id="PTHR45947:SF3">
    <property type="entry name" value="SULFOQUINOVOSYL TRANSFERASE SQD2"/>
    <property type="match status" value="1"/>
</dbReference>
<evidence type="ECO:0000259" key="2">
    <source>
        <dbReference type="Pfam" id="PF13439"/>
    </source>
</evidence>
<evidence type="ECO:0000313" key="4">
    <source>
        <dbReference type="Proteomes" id="UP000177187"/>
    </source>
</evidence>
<proteinExistence type="predicted"/>
<name>A0A1F5EX84_9BACT</name>
<dbReference type="Pfam" id="PF00534">
    <property type="entry name" value="Glycos_transf_1"/>
    <property type="match status" value="1"/>
</dbReference>
<dbReference type="Pfam" id="PF13439">
    <property type="entry name" value="Glyco_transf_4"/>
    <property type="match status" value="1"/>
</dbReference>
<dbReference type="PANTHER" id="PTHR45947">
    <property type="entry name" value="SULFOQUINOVOSYL TRANSFERASE SQD2"/>
    <property type="match status" value="1"/>
</dbReference>
<feature type="domain" description="Glycosyltransferase subfamily 4-like N-terminal" evidence="2">
    <location>
        <begin position="222"/>
        <end position="346"/>
    </location>
</feature>
<gene>
    <name evidence="3" type="ORF">A2Y64_05670</name>
</gene>